<feature type="signal peptide" evidence="1">
    <location>
        <begin position="1"/>
        <end position="22"/>
    </location>
</feature>
<comment type="caution">
    <text evidence="2">The sequence shown here is derived from an EMBL/GenBank/DDBJ whole genome shotgun (WGS) entry which is preliminary data.</text>
</comment>
<dbReference type="Proteomes" id="UP000569202">
    <property type="component" value="Unassembled WGS sequence"/>
</dbReference>
<sequence length="263" mass="30340">MSPIKILSYSLILVSTSNLAYAELVQLDVNSRLADRIEILSSQLSQGDYSNSDEDDLDDESAAMEAEAVVAAELDPILIQPKDYKRLGIKNSSKIYSDSEIWYLPKRKEYIEEKIFSNNTKFFRVFGVNGALIFDINDGDPDDESWAVSCSRDHITDEKSCVLSKYEMIFIRSSKSGWMFSVSTETEKLNPYQYQYLRIDKSSPLKTRTYFKGQQVLNIIEQMKKGNTAYTRFYEWSKEYEETIPLKGFTVAYNALNIMYSKF</sequence>
<name>A0A7Y2RD72_9GAMM</name>
<keyword evidence="1" id="KW-0732">Signal</keyword>
<reference evidence="2 3" key="1">
    <citation type="submission" date="2020-04" db="EMBL/GenBank/DDBJ databases">
        <title>Acinetobacter Taxon 24.</title>
        <authorList>
            <person name="Nemec A."/>
            <person name="Radolfova-Krizova L."/>
            <person name="Higgins P.G."/>
            <person name="Spanelova P."/>
        </authorList>
    </citation>
    <scope>NUCLEOTIDE SEQUENCE [LARGE SCALE GENOMIC DNA]</scope>
    <source>
        <strain evidence="2 3">ANC 5380</strain>
    </source>
</reference>
<feature type="chain" id="PRO_5030585987" evidence="1">
    <location>
        <begin position="23"/>
        <end position="263"/>
    </location>
</feature>
<protein>
    <submittedName>
        <fullName evidence="2">Uncharacterized protein</fullName>
    </submittedName>
</protein>
<dbReference type="RefSeq" id="WP_171539728.1">
    <property type="nucleotide sequence ID" value="NZ_JABERL010000005.1"/>
</dbReference>
<evidence type="ECO:0000313" key="3">
    <source>
        <dbReference type="Proteomes" id="UP000569202"/>
    </source>
</evidence>
<gene>
    <name evidence="2" type="ORF">HLH17_02275</name>
</gene>
<dbReference type="AlphaFoldDB" id="A0A7Y2RD72"/>
<dbReference type="EMBL" id="JABERL010000005">
    <property type="protein sequence ID" value="NNH76527.1"/>
    <property type="molecule type" value="Genomic_DNA"/>
</dbReference>
<accession>A0A7Y2RD72</accession>
<evidence type="ECO:0000313" key="2">
    <source>
        <dbReference type="EMBL" id="NNH76527.1"/>
    </source>
</evidence>
<organism evidence="2 3">
    <name type="scientific">Acinetobacter terrae</name>
    <dbReference type="NCBI Taxonomy" id="2731247"/>
    <lineage>
        <taxon>Bacteria</taxon>
        <taxon>Pseudomonadati</taxon>
        <taxon>Pseudomonadota</taxon>
        <taxon>Gammaproteobacteria</taxon>
        <taxon>Moraxellales</taxon>
        <taxon>Moraxellaceae</taxon>
        <taxon>Acinetobacter</taxon>
        <taxon>Acinetobacter Taxon 24</taxon>
    </lineage>
</organism>
<evidence type="ECO:0000256" key="1">
    <source>
        <dbReference type="SAM" id="SignalP"/>
    </source>
</evidence>
<proteinExistence type="predicted"/>